<feature type="compositionally biased region" description="Polar residues" evidence="1">
    <location>
        <begin position="151"/>
        <end position="162"/>
    </location>
</feature>
<proteinExistence type="predicted"/>
<dbReference type="Gramene" id="TuG1812G0300002385.01.T02">
    <property type="protein sequence ID" value="TuG1812G0300002385.01.T02"/>
    <property type="gene ID" value="TuG1812G0300002385.01"/>
</dbReference>
<dbReference type="Proteomes" id="UP000015106">
    <property type="component" value="Chromosome 3"/>
</dbReference>
<dbReference type="InterPro" id="IPR039266">
    <property type="entry name" value="EN-1/SPM"/>
</dbReference>
<evidence type="ECO:0000313" key="3">
    <source>
        <dbReference type="Proteomes" id="UP000015106"/>
    </source>
</evidence>
<evidence type="ECO:0000313" key="2">
    <source>
        <dbReference type="EnsemblPlants" id="TuG1812G0300002385.01.T02"/>
    </source>
</evidence>
<feature type="region of interest" description="Disordered" evidence="1">
    <location>
        <begin position="146"/>
        <end position="170"/>
    </location>
</feature>
<organism evidence="2 3">
    <name type="scientific">Triticum urartu</name>
    <name type="common">Red wild einkorn</name>
    <name type="synonym">Crithodium urartu</name>
    <dbReference type="NCBI Taxonomy" id="4572"/>
    <lineage>
        <taxon>Eukaryota</taxon>
        <taxon>Viridiplantae</taxon>
        <taxon>Streptophyta</taxon>
        <taxon>Embryophyta</taxon>
        <taxon>Tracheophyta</taxon>
        <taxon>Spermatophyta</taxon>
        <taxon>Magnoliopsida</taxon>
        <taxon>Liliopsida</taxon>
        <taxon>Poales</taxon>
        <taxon>Poaceae</taxon>
        <taxon>BOP clade</taxon>
        <taxon>Pooideae</taxon>
        <taxon>Triticodae</taxon>
        <taxon>Triticeae</taxon>
        <taxon>Triticinae</taxon>
        <taxon>Triticum</taxon>
    </lineage>
</organism>
<dbReference type="EnsemblPlants" id="TuG1812G0300002385.01.T02">
    <property type="protein sequence ID" value="TuG1812G0300002385.01.T02"/>
    <property type="gene ID" value="TuG1812G0300002385.01"/>
</dbReference>
<reference evidence="3" key="1">
    <citation type="journal article" date="2013" name="Nature">
        <title>Draft genome of the wheat A-genome progenitor Triticum urartu.</title>
        <authorList>
            <person name="Ling H.Q."/>
            <person name="Zhao S."/>
            <person name="Liu D."/>
            <person name="Wang J."/>
            <person name="Sun H."/>
            <person name="Zhang C."/>
            <person name="Fan H."/>
            <person name="Li D."/>
            <person name="Dong L."/>
            <person name="Tao Y."/>
            <person name="Gao C."/>
            <person name="Wu H."/>
            <person name="Li Y."/>
            <person name="Cui Y."/>
            <person name="Guo X."/>
            <person name="Zheng S."/>
            <person name="Wang B."/>
            <person name="Yu K."/>
            <person name="Liang Q."/>
            <person name="Yang W."/>
            <person name="Lou X."/>
            <person name="Chen J."/>
            <person name="Feng M."/>
            <person name="Jian J."/>
            <person name="Zhang X."/>
            <person name="Luo G."/>
            <person name="Jiang Y."/>
            <person name="Liu J."/>
            <person name="Wang Z."/>
            <person name="Sha Y."/>
            <person name="Zhang B."/>
            <person name="Wu H."/>
            <person name="Tang D."/>
            <person name="Shen Q."/>
            <person name="Xue P."/>
            <person name="Zou S."/>
            <person name="Wang X."/>
            <person name="Liu X."/>
            <person name="Wang F."/>
            <person name="Yang Y."/>
            <person name="An X."/>
            <person name="Dong Z."/>
            <person name="Zhang K."/>
            <person name="Zhang X."/>
            <person name="Luo M.C."/>
            <person name="Dvorak J."/>
            <person name="Tong Y."/>
            <person name="Wang J."/>
            <person name="Yang H."/>
            <person name="Li Z."/>
            <person name="Wang D."/>
            <person name="Zhang A."/>
            <person name="Wang J."/>
        </authorList>
    </citation>
    <scope>NUCLEOTIDE SEQUENCE</scope>
    <source>
        <strain evidence="3">cv. G1812</strain>
    </source>
</reference>
<reference evidence="2" key="3">
    <citation type="submission" date="2022-06" db="UniProtKB">
        <authorList>
            <consortium name="EnsemblPlants"/>
        </authorList>
    </citation>
    <scope>IDENTIFICATION</scope>
</reference>
<name>A0A8R7TUU8_TRIUA</name>
<accession>A0A8R7TUU8</accession>
<dbReference type="PANTHER" id="PTHR33157">
    <property type="entry name" value="AUTONOMOUS TRANSPOSABLE ELEMENT EN-1 MOSAIC PROTEIN-RELATED"/>
    <property type="match status" value="1"/>
</dbReference>
<dbReference type="PANTHER" id="PTHR33157:SF12">
    <property type="entry name" value="TRANSPOSASE TNP1_EN_SPM-LIKE DOMAIN-CONTAINING PROTEIN"/>
    <property type="match status" value="1"/>
</dbReference>
<dbReference type="GO" id="GO:0032196">
    <property type="term" value="P:transposition"/>
    <property type="evidence" value="ECO:0007669"/>
    <property type="project" value="InterPro"/>
</dbReference>
<evidence type="ECO:0000256" key="1">
    <source>
        <dbReference type="SAM" id="MobiDB-lite"/>
    </source>
</evidence>
<sequence>MDYWCSEEYREKNLDYKNRRAAMEDPPHHQGNLNLKGFGERWASHNKAPEPNLFVAYALAHKGSFRSATPYDENDTLPAYTSKTAYDRMDKFKRKAKEMRGPEYDVTLEPLDHEVVMISGGGRKHGKEATGGGMFPRSSRRTLPEYKARSGISTSSICQRSTPAMVAMES</sequence>
<keyword evidence="3" id="KW-1185">Reference proteome</keyword>
<protein>
    <submittedName>
        <fullName evidence="2">Uncharacterized protein</fullName>
    </submittedName>
</protein>
<reference evidence="2" key="2">
    <citation type="submission" date="2018-03" db="EMBL/GenBank/DDBJ databases">
        <title>The Triticum urartu genome reveals the dynamic nature of wheat genome evolution.</title>
        <authorList>
            <person name="Ling H."/>
            <person name="Ma B."/>
            <person name="Shi X."/>
            <person name="Liu H."/>
            <person name="Dong L."/>
            <person name="Sun H."/>
            <person name="Cao Y."/>
            <person name="Gao Q."/>
            <person name="Zheng S."/>
            <person name="Li Y."/>
            <person name="Yu Y."/>
            <person name="Du H."/>
            <person name="Qi M."/>
            <person name="Li Y."/>
            <person name="Yu H."/>
            <person name="Cui Y."/>
            <person name="Wang N."/>
            <person name="Chen C."/>
            <person name="Wu H."/>
            <person name="Zhao Y."/>
            <person name="Zhang J."/>
            <person name="Li Y."/>
            <person name="Zhou W."/>
            <person name="Zhang B."/>
            <person name="Hu W."/>
            <person name="Eijk M."/>
            <person name="Tang J."/>
            <person name="Witsenboer H."/>
            <person name="Zhao S."/>
            <person name="Li Z."/>
            <person name="Zhang A."/>
            <person name="Wang D."/>
            <person name="Liang C."/>
        </authorList>
    </citation>
    <scope>NUCLEOTIDE SEQUENCE [LARGE SCALE GENOMIC DNA]</scope>
    <source>
        <strain evidence="2">cv. G1812</strain>
    </source>
</reference>
<dbReference type="AlphaFoldDB" id="A0A8R7TUU8"/>